<protein>
    <submittedName>
        <fullName evidence="7">Sigma-70 family RNA polymerase sigma factor</fullName>
    </submittedName>
</protein>
<dbReference type="PANTHER" id="PTHR43133:SF45">
    <property type="entry name" value="RNA POLYMERASE ECF-TYPE SIGMA FACTOR"/>
    <property type="match status" value="1"/>
</dbReference>
<organism evidence="7 8">
    <name type="scientific">Splendidivirga corallicola</name>
    <dbReference type="NCBI Taxonomy" id="3051826"/>
    <lineage>
        <taxon>Bacteria</taxon>
        <taxon>Pseudomonadati</taxon>
        <taxon>Bacteroidota</taxon>
        <taxon>Cytophagia</taxon>
        <taxon>Cytophagales</taxon>
        <taxon>Splendidivirgaceae</taxon>
        <taxon>Splendidivirga</taxon>
    </lineage>
</organism>
<dbReference type="EMBL" id="JAUJEA010000007">
    <property type="protein sequence ID" value="MDN5203401.1"/>
    <property type="molecule type" value="Genomic_DNA"/>
</dbReference>
<dbReference type="InterPro" id="IPR013249">
    <property type="entry name" value="RNA_pol_sigma70_r4_t2"/>
</dbReference>
<proteinExistence type="inferred from homology"/>
<keyword evidence="8" id="KW-1185">Reference proteome</keyword>
<dbReference type="InterPro" id="IPR039425">
    <property type="entry name" value="RNA_pol_sigma-70-like"/>
</dbReference>
<comment type="caution">
    <text evidence="7">The sequence shown here is derived from an EMBL/GenBank/DDBJ whole genome shotgun (WGS) entry which is preliminary data.</text>
</comment>
<keyword evidence="4" id="KW-0804">Transcription</keyword>
<dbReference type="SUPFAM" id="SSF88659">
    <property type="entry name" value="Sigma3 and sigma4 domains of RNA polymerase sigma factors"/>
    <property type="match status" value="1"/>
</dbReference>
<dbReference type="Pfam" id="PF04542">
    <property type="entry name" value="Sigma70_r2"/>
    <property type="match status" value="1"/>
</dbReference>
<feature type="domain" description="RNA polymerase sigma-70 region 2" evidence="5">
    <location>
        <begin position="13"/>
        <end position="78"/>
    </location>
</feature>
<dbReference type="SUPFAM" id="SSF88946">
    <property type="entry name" value="Sigma2 domain of RNA polymerase sigma factors"/>
    <property type="match status" value="1"/>
</dbReference>
<sequence>MHLSEERFIEVLQDNQGIIRKVANSYCKNVEDRDDLIQEITIHLWKSWNRYNDQFKLSTWMYKIALNVAISFYRKTYRRNTLRETIQQESVFVDGGEDDDSSENVRMLYHYISQLDELNKALILLYLDKYSHEEIASTLGISKTNVATKISRIKQHLKKKFQEKTISQ</sequence>
<dbReference type="Pfam" id="PF08281">
    <property type="entry name" value="Sigma70_r4_2"/>
    <property type="match status" value="1"/>
</dbReference>
<evidence type="ECO:0000256" key="2">
    <source>
        <dbReference type="ARBA" id="ARBA00023015"/>
    </source>
</evidence>
<evidence type="ECO:0000256" key="1">
    <source>
        <dbReference type="ARBA" id="ARBA00010641"/>
    </source>
</evidence>
<evidence type="ECO:0000313" key="8">
    <source>
        <dbReference type="Proteomes" id="UP001172082"/>
    </source>
</evidence>
<dbReference type="Proteomes" id="UP001172082">
    <property type="component" value="Unassembled WGS sequence"/>
</dbReference>
<evidence type="ECO:0000256" key="4">
    <source>
        <dbReference type="ARBA" id="ARBA00023163"/>
    </source>
</evidence>
<dbReference type="NCBIfam" id="TIGR02937">
    <property type="entry name" value="sigma70-ECF"/>
    <property type="match status" value="1"/>
</dbReference>
<dbReference type="InterPro" id="IPR013324">
    <property type="entry name" value="RNA_pol_sigma_r3/r4-like"/>
</dbReference>
<comment type="similarity">
    <text evidence="1">Belongs to the sigma-70 factor family. ECF subfamily.</text>
</comment>
<evidence type="ECO:0000313" key="7">
    <source>
        <dbReference type="EMBL" id="MDN5203401.1"/>
    </source>
</evidence>
<gene>
    <name evidence="7" type="ORF">QQ008_18585</name>
</gene>
<evidence type="ECO:0000256" key="3">
    <source>
        <dbReference type="ARBA" id="ARBA00023082"/>
    </source>
</evidence>
<dbReference type="Gene3D" id="1.10.1740.10">
    <property type="match status" value="1"/>
</dbReference>
<keyword evidence="3" id="KW-0731">Sigma factor</keyword>
<dbReference type="InterPro" id="IPR014284">
    <property type="entry name" value="RNA_pol_sigma-70_dom"/>
</dbReference>
<dbReference type="RefSeq" id="WP_346753424.1">
    <property type="nucleotide sequence ID" value="NZ_JAUJEA010000007.1"/>
</dbReference>
<feature type="domain" description="RNA polymerase sigma factor 70 region 4 type 2" evidence="6">
    <location>
        <begin position="107"/>
        <end position="157"/>
    </location>
</feature>
<dbReference type="InterPro" id="IPR007627">
    <property type="entry name" value="RNA_pol_sigma70_r2"/>
</dbReference>
<dbReference type="InterPro" id="IPR036388">
    <property type="entry name" value="WH-like_DNA-bd_sf"/>
</dbReference>
<dbReference type="PANTHER" id="PTHR43133">
    <property type="entry name" value="RNA POLYMERASE ECF-TYPE SIGMA FACTO"/>
    <property type="match status" value="1"/>
</dbReference>
<evidence type="ECO:0000259" key="6">
    <source>
        <dbReference type="Pfam" id="PF08281"/>
    </source>
</evidence>
<reference evidence="7" key="1">
    <citation type="submission" date="2023-06" db="EMBL/GenBank/DDBJ databases">
        <title>Genomic of Parafulvivirga corallium.</title>
        <authorList>
            <person name="Wang G."/>
        </authorList>
    </citation>
    <scope>NUCLEOTIDE SEQUENCE</scope>
    <source>
        <strain evidence="7">BMA10</strain>
    </source>
</reference>
<name>A0ABT8KRL9_9BACT</name>
<dbReference type="InterPro" id="IPR013325">
    <property type="entry name" value="RNA_pol_sigma_r2"/>
</dbReference>
<accession>A0ABT8KRL9</accession>
<dbReference type="Gene3D" id="1.10.10.10">
    <property type="entry name" value="Winged helix-like DNA-binding domain superfamily/Winged helix DNA-binding domain"/>
    <property type="match status" value="1"/>
</dbReference>
<evidence type="ECO:0000259" key="5">
    <source>
        <dbReference type="Pfam" id="PF04542"/>
    </source>
</evidence>
<keyword evidence="2" id="KW-0805">Transcription regulation</keyword>